<dbReference type="EMBL" id="JABWUV010000013">
    <property type="protein sequence ID" value="KAF6310263.1"/>
    <property type="molecule type" value="Genomic_DNA"/>
</dbReference>
<keyword evidence="5 14" id="KW-0106">Calcium</keyword>
<evidence type="ECO:0000256" key="4">
    <source>
        <dbReference type="ARBA" id="ARBA00022737"/>
    </source>
</evidence>
<dbReference type="GO" id="GO:0005509">
    <property type="term" value="F:calcium ion binding"/>
    <property type="evidence" value="ECO:0007669"/>
    <property type="project" value="UniProtKB-UniRule"/>
</dbReference>
<keyword evidence="1" id="KW-1003">Cell membrane</keyword>
<accession>A0A7J7UBL0</accession>
<dbReference type="PROSITE" id="PS50268">
    <property type="entry name" value="CADHERIN_2"/>
    <property type="match status" value="2"/>
</dbReference>
<dbReference type="FunFam" id="2.60.40.60:FF:000085">
    <property type="entry name" value="Calsyntenin 1"/>
    <property type="match status" value="1"/>
</dbReference>
<comment type="caution">
    <text evidence="16">The sequence shown here is derived from an EMBL/GenBank/DDBJ whole genome shotgun (WGS) entry which is preliminary data.</text>
</comment>
<dbReference type="GO" id="GO:0045211">
    <property type="term" value="C:postsynaptic membrane"/>
    <property type="evidence" value="ECO:0007669"/>
    <property type="project" value="UniProtKB-SubCell"/>
</dbReference>
<comment type="similarity">
    <text evidence="13">Belongs to the calsyntenin family.</text>
</comment>
<dbReference type="Pfam" id="PF00028">
    <property type="entry name" value="Cadherin"/>
    <property type="match status" value="1"/>
</dbReference>
<evidence type="ECO:0000256" key="2">
    <source>
        <dbReference type="ARBA" id="ARBA00022692"/>
    </source>
</evidence>
<reference evidence="16 17" key="1">
    <citation type="journal article" date="2020" name="Nature">
        <title>Six reference-quality genomes reveal evolution of bat adaptations.</title>
        <authorList>
            <person name="Jebb D."/>
            <person name="Huang Z."/>
            <person name="Pippel M."/>
            <person name="Hughes G.M."/>
            <person name="Lavrichenko K."/>
            <person name="Devanna P."/>
            <person name="Winkler S."/>
            <person name="Jermiin L.S."/>
            <person name="Skirmuntt E.C."/>
            <person name="Katzourakis A."/>
            <person name="Burkitt-Gray L."/>
            <person name="Ray D.A."/>
            <person name="Sullivan K.A.M."/>
            <person name="Roscito J.G."/>
            <person name="Kirilenko B.M."/>
            <person name="Davalos L.M."/>
            <person name="Corthals A.P."/>
            <person name="Power M.L."/>
            <person name="Jones G."/>
            <person name="Ransome R.D."/>
            <person name="Dechmann D.K.N."/>
            <person name="Locatelli A.G."/>
            <person name="Puechmaille S.J."/>
            <person name="Fedrigo O."/>
            <person name="Jarvis E.D."/>
            <person name="Hiller M."/>
            <person name="Vernes S.C."/>
            <person name="Myers E.W."/>
            <person name="Teeling E.C."/>
        </authorList>
    </citation>
    <scope>NUCLEOTIDE SEQUENCE [LARGE SCALE GENOMIC DNA]</scope>
    <source>
        <strain evidence="16">MMyoMyo1</strain>
        <tissue evidence="16">Flight muscle</tissue>
    </source>
</reference>
<dbReference type="PRINTS" id="PR00205">
    <property type="entry name" value="CADHERIN"/>
</dbReference>
<keyword evidence="6" id="KW-0130">Cell adhesion</keyword>
<evidence type="ECO:0000256" key="11">
    <source>
        <dbReference type="ARBA" id="ARBA00023257"/>
    </source>
</evidence>
<dbReference type="InterPro" id="IPR015919">
    <property type="entry name" value="Cadherin-like_sf"/>
</dbReference>
<keyword evidence="4" id="KW-0677">Repeat</keyword>
<keyword evidence="9" id="KW-0472">Membrane</keyword>
<gene>
    <name evidence="16" type="ORF">mMyoMyo1_003012</name>
</gene>
<sequence>MARRGCSENGVFIMKLRINEIIKNQKPKGEICAFKIHGQELPFEAVVLNKTSGEGRLRAKSPIDCELQKEYTFIIQAYDCGAGPRETAWKKSHKAVVHIQVKDVNEFAPAFKEPAYKAVVTEGKIYDSILQVEAVDEDCSPQYSQICNYEIVTTDVPFAIDRNGNIRNTEKLSYDKQHQYEILVTAYDCGQKPAAQDTLVQVDVKPVCKPGWQGGPAFVSPLRKGSWTWCMEAARPILKSA</sequence>
<dbReference type="Proteomes" id="UP000527355">
    <property type="component" value="Unassembled WGS sequence"/>
</dbReference>
<dbReference type="Gene3D" id="2.60.40.60">
    <property type="entry name" value="Cadherins"/>
    <property type="match status" value="2"/>
</dbReference>
<proteinExistence type="inferred from homology"/>
<keyword evidence="7" id="KW-1133">Transmembrane helix</keyword>
<evidence type="ECO:0000256" key="6">
    <source>
        <dbReference type="ARBA" id="ARBA00022889"/>
    </source>
</evidence>
<dbReference type="GO" id="GO:0009986">
    <property type="term" value="C:cell surface"/>
    <property type="evidence" value="ECO:0007669"/>
    <property type="project" value="TreeGrafter"/>
</dbReference>
<keyword evidence="8" id="KW-0770">Synapse</keyword>
<comment type="subcellular location">
    <subcellularLocation>
        <location evidence="12">Postsynaptic cell membrane</location>
        <topology evidence="12">Single-pass type I membrane protein</topology>
    </subcellularLocation>
</comment>
<evidence type="ECO:0000256" key="9">
    <source>
        <dbReference type="ARBA" id="ARBA00023136"/>
    </source>
</evidence>
<evidence type="ECO:0000256" key="5">
    <source>
        <dbReference type="ARBA" id="ARBA00022837"/>
    </source>
</evidence>
<keyword evidence="17" id="KW-1185">Reference proteome</keyword>
<evidence type="ECO:0000256" key="8">
    <source>
        <dbReference type="ARBA" id="ARBA00023018"/>
    </source>
</evidence>
<feature type="domain" description="Cadherin" evidence="15">
    <location>
        <begin position="34"/>
        <end position="111"/>
    </location>
</feature>
<dbReference type="PANTHER" id="PTHR14139">
    <property type="entry name" value="CALSYNTENIN"/>
    <property type="match status" value="1"/>
</dbReference>
<dbReference type="InterPro" id="IPR002126">
    <property type="entry name" value="Cadherin-like_dom"/>
</dbReference>
<dbReference type="CDD" id="cd11304">
    <property type="entry name" value="Cadherin_repeat"/>
    <property type="match status" value="2"/>
</dbReference>
<keyword evidence="3" id="KW-0732">Signal</keyword>
<dbReference type="SUPFAM" id="SSF49313">
    <property type="entry name" value="Cadherin-like"/>
    <property type="match status" value="2"/>
</dbReference>
<keyword evidence="11" id="KW-0628">Postsynaptic cell membrane</keyword>
<feature type="domain" description="Cadherin" evidence="15">
    <location>
        <begin position="112"/>
        <end position="218"/>
    </location>
</feature>
<name>A0A7J7UBL0_MYOMY</name>
<evidence type="ECO:0000256" key="12">
    <source>
        <dbReference type="ARBA" id="ARBA00035006"/>
    </source>
</evidence>
<evidence type="ECO:0000256" key="13">
    <source>
        <dbReference type="ARBA" id="ARBA00035015"/>
    </source>
</evidence>
<evidence type="ECO:0000256" key="3">
    <source>
        <dbReference type="ARBA" id="ARBA00022729"/>
    </source>
</evidence>
<evidence type="ECO:0000259" key="15">
    <source>
        <dbReference type="PROSITE" id="PS50268"/>
    </source>
</evidence>
<dbReference type="GO" id="GO:0050806">
    <property type="term" value="P:positive regulation of synaptic transmission"/>
    <property type="evidence" value="ECO:0007669"/>
    <property type="project" value="TreeGrafter"/>
</dbReference>
<evidence type="ECO:0000256" key="10">
    <source>
        <dbReference type="ARBA" id="ARBA00023180"/>
    </source>
</evidence>
<evidence type="ECO:0000313" key="17">
    <source>
        <dbReference type="Proteomes" id="UP000527355"/>
    </source>
</evidence>
<keyword evidence="2" id="KW-0812">Transmembrane</keyword>
<dbReference type="PANTHER" id="PTHR14139:SF3">
    <property type="entry name" value="CALSYNTENIN-2"/>
    <property type="match status" value="1"/>
</dbReference>
<dbReference type="AlphaFoldDB" id="A0A7J7UBL0"/>
<dbReference type="GO" id="GO:0051965">
    <property type="term" value="P:positive regulation of synapse assembly"/>
    <property type="evidence" value="ECO:0007669"/>
    <property type="project" value="TreeGrafter"/>
</dbReference>
<protein>
    <submittedName>
        <fullName evidence="16">Calsyntenin 2</fullName>
    </submittedName>
</protein>
<evidence type="ECO:0000256" key="1">
    <source>
        <dbReference type="ARBA" id="ARBA00022475"/>
    </source>
</evidence>
<evidence type="ECO:0000256" key="14">
    <source>
        <dbReference type="PROSITE-ProRule" id="PRU00043"/>
    </source>
</evidence>
<dbReference type="FunFam" id="2.60.40.60:FF:000025">
    <property type="entry name" value="Calsyntenin 1"/>
    <property type="match status" value="1"/>
</dbReference>
<evidence type="ECO:0000313" key="16">
    <source>
        <dbReference type="EMBL" id="KAF6310263.1"/>
    </source>
</evidence>
<dbReference type="SMART" id="SM00112">
    <property type="entry name" value="CA"/>
    <property type="match status" value="2"/>
</dbReference>
<organism evidence="16 17">
    <name type="scientific">Myotis myotis</name>
    <name type="common">Greater mouse-eared bat</name>
    <name type="synonym">Vespertilio myotis</name>
    <dbReference type="NCBI Taxonomy" id="51298"/>
    <lineage>
        <taxon>Eukaryota</taxon>
        <taxon>Metazoa</taxon>
        <taxon>Chordata</taxon>
        <taxon>Craniata</taxon>
        <taxon>Vertebrata</taxon>
        <taxon>Euteleostomi</taxon>
        <taxon>Mammalia</taxon>
        <taxon>Eutheria</taxon>
        <taxon>Laurasiatheria</taxon>
        <taxon>Chiroptera</taxon>
        <taxon>Yangochiroptera</taxon>
        <taxon>Vespertilionidae</taxon>
        <taxon>Myotis</taxon>
    </lineage>
</organism>
<evidence type="ECO:0000256" key="7">
    <source>
        <dbReference type="ARBA" id="ARBA00022989"/>
    </source>
</evidence>
<dbReference type="GO" id="GO:0007156">
    <property type="term" value="P:homophilic cell adhesion via plasma membrane adhesion molecules"/>
    <property type="evidence" value="ECO:0007669"/>
    <property type="project" value="InterPro"/>
</dbReference>
<keyword evidence="10" id="KW-0325">Glycoprotein</keyword>